<reference evidence="2 3" key="1">
    <citation type="submission" date="2020-10" db="EMBL/GenBank/DDBJ databases">
        <title>Draft genome sequences of plant-associated actinobacteria.</title>
        <authorList>
            <person name="Tarlachkov S.V."/>
            <person name="Starodumova I.P."/>
            <person name="Dorofeeva L.V."/>
            <person name="Prisyazhnaya N.V."/>
            <person name="Roubtsova T.V."/>
            <person name="Chizhov V.N."/>
            <person name="Nadler S.A."/>
            <person name="Subbotin S.A."/>
            <person name="Evtushenko L.I."/>
        </authorList>
    </citation>
    <scope>NUCLEOTIDE SEQUENCE [LARGE SCALE GENOMIC DNA]</scope>
    <source>
        <strain evidence="2 3">VKM Ac-2886</strain>
    </source>
</reference>
<dbReference type="AlphaFoldDB" id="A0A8I0VIL9"/>
<name>A0A8I0VIL9_9MICO</name>
<gene>
    <name evidence="2" type="ORF">ITJ42_15375</name>
</gene>
<accession>A0A8I0VIL9</accession>
<comment type="caution">
    <text evidence="2">The sequence shown here is derived from an EMBL/GenBank/DDBJ whole genome shotgun (WGS) entry which is preliminary data.</text>
</comment>
<evidence type="ECO:0000256" key="1">
    <source>
        <dbReference type="SAM" id="MobiDB-lite"/>
    </source>
</evidence>
<evidence type="ECO:0000313" key="2">
    <source>
        <dbReference type="EMBL" id="MBF4632599.1"/>
    </source>
</evidence>
<feature type="region of interest" description="Disordered" evidence="1">
    <location>
        <begin position="1"/>
        <end position="92"/>
    </location>
</feature>
<dbReference type="Proteomes" id="UP000634579">
    <property type="component" value="Unassembled WGS sequence"/>
</dbReference>
<keyword evidence="3" id="KW-1185">Reference proteome</keyword>
<organism evidence="2 3">
    <name type="scientific">Clavibacter phaseoli</name>
    <dbReference type="NCBI Taxonomy" id="1734031"/>
    <lineage>
        <taxon>Bacteria</taxon>
        <taxon>Bacillati</taxon>
        <taxon>Actinomycetota</taxon>
        <taxon>Actinomycetes</taxon>
        <taxon>Micrococcales</taxon>
        <taxon>Microbacteriaceae</taxon>
        <taxon>Clavibacter</taxon>
    </lineage>
</organism>
<dbReference type="EMBL" id="JADKRP010000005">
    <property type="protein sequence ID" value="MBF4632599.1"/>
    <property type="molecule type" value="Genomic_DNA"/>
</dbReference>
<sequence>MKAASDQGHANAERSAGEAKFDSAERRQGMATKMQEQGIPQEAISIRMRADVAQGRPAAEGVQNGNHVKVPTTKRGRGASRAEPPSAPKQER</sequence>
<evidence type="ECO:0000313" key="3">
    <source>
        <dbReference type="Proteomes" id="UP000634579"/>
    </source>
</evidence>
<dbReference type="RefSeq" id="WP_194676174.1">
    <property type="nucleotide sequence ID" value="NZ_JADKRP010000005.1"/>
</dbReference>
<proteinExistence type="predicted"/>
<protein>
    <submittedName>
        <fullName evidence="2">Uncharacterized protein</fullName>
    </submittedName>
</protein>
<feature type="compositionally biased region" description="Basic and acidic residues" evidence="1">
    <location>
        <begin position="11"/>
        <end position="28"/>
    </location>
</feature>